<feature type="region of interest" description="Disordered" evidence="2">
    <location>
        <begin position="24"/>
        <end position="57"/>
    </location>
</feature>
<gene>
    <name evidence="3" type="ORF">GSONMT00064041001</name>
</gene>
<protein>
    <submittedName>
        <fullName evidence="3">Uncharacterized protein</fullName>
    </submittedName>
</protein>
<evidence type="ECO:0000256" key="2">
    <source>
        <dbReference type="SAM" id="MobiDB-lite"/>
    </source>
</evidence>
<feature type="region of interest" description="Disordered" evidence="2">
    <location>
        <begin position="401"/>
        <end position="435"/>
    </location>
</feature>
<reference evidence="3" key="2">
    <citation type="submission" date="2014-03" db="EMBL/GenBank/DDBJ databases">
        <authorList>
            <person name="Genoscope - CEA"/>
        </authorList>
    </citation>
    <scope>NUCLEOTIDE SEQUENCE</scope>
</reference>
<organism evidence="3 4">
    <name type="scientific">Oncorhynchus mykiss</name>
    <name type="common">Rainbow trout</name>
    <name type="synonym">Salmo gairdneri</name>
    <dbReference type="NCBI Taxonomy" id="8022"/>
    <lineage>
        <taxon>Eukaryota</taxon>
        <taxon>Metazoa</taxon>
        <taxon>Chordata</taxon>
        <taxon>Craniata</taxon>
        <taxon>Vertebrata</taxon>
        <taxon>Euteleostomi</taxon>
        <taxon>Actinopterygii</taxon>
        <taxon>Neopterygii</taxon>
        <taxon>Teleostei</taxon>
        <taxon>Protacanthopterygii</taxon>
        <taxon>Salmoniformes</taxon>
        <taxon>Salmonidae</taxon>
        <taxon>Salmoninae</taxon>
        <taxon>Oncorhynchus</taxon>
    </lineage>
</organism>
<dbReference type="Proteomes" id="UP000193380">
    <property type="component" value="Unassembled WGS sequence"/>
</dbReference>
<evidence type="ECO:0000256" key="1">
    <source>
        <dbReference type="SAM" id="Coils"/>
    </source>
</evidence>
<feature type="coiled-coil region" evidence="1">
    <location>
        <begin position="231"/>
        <end position="295"/>
    </location>
</feature>
<feature type="compositionally biased region" description="Basic residues" evidence="2">
    <location>
        <begin position="405"/>
        <end position="420"/>
    </location>
</feature>
<keyword evidence="1" id="KW-0175">Coiled coil</keyword>
<name>A0A060VU86_ONCMY</name>
<evidence type="ECO:0000313" key="3">
    <source>
        <dbReference type="EMBL" id="CDQ55910.1"/>
    </source>
</evidence>
<accession>A0A060VU86</accession>
<proteinExistence type="predicted"/>
<reference evidence="3" key="1">
    <citation type="journal article" date="2014" name="Nat. Commun.">
        <title>The rainbow trout genome provides novel insights into evolution after whole-genome duplication in vertebrates.</title>
        <authorList>
            <person name="Berthelot C."/>
            <person name="Brunet F."/>
            <person name="Chalopin D."/>
            <person name="Juanchich A."/>
            <person name="Bernard M."/>
            <person name="Noel B."/>
            <person name="Bento P."/>
            <person name="Da Silva C."/>
            <person name="Labadie K."/>
            <person name="Alberti A."/>
            <person name="Aury J.M."/>
            <person name="Louis A."/>
            <person name="Dehais P."/>
            <person name="Bardou P."/>
            <person name="Montfort J."/>
            <person name="Klopp C."/>
            <person name="Cabau C."/>
            <person name="Gaspin C."/>
            <person name="Thorgaard G.H."/>
            <person name="Boussaha M."/>
            <person name="Quillet E."/>
            <person name="Guyomard R."/>
            <person name="Galiana D."/>
            <person name="Bobe J."/>
            <person name="Volff J.N."/>
            <person name="Genet C."/>
            <person name="Wincker P."/>
            <person name="Jaillon O."/>
            <person name="Roest Crollius H."/>
            <person name="Guiguen Y."/>
        </authorList>
    </citation>
    <scope>NUCLEOTIDE SEQUENCE [LARGE SCALE GENOMIC DNA]</scope>
</reference>
<dbReference type="EMBL" id="FR904258">
    <property type="protein sequence ID" value="CDQ55910.1"/>
    <property type="molecule type" value="Genomic_DNA"/>
</dbReference>
<dbReference type="STRING" id="8022.A0A060VU86"/>
<dbReference type="PaxDb" id="8022-A0A060VU86"/>
<evidence type="ECO:0000313" key="4">
    <source>
        <dbReference type="Proteomes" id="UP000193380"/>
    </source>
</evidence>
<sequence length="435" mass="48707">MYVLCTLVVLSIHSLFKSRHKTLDPGDKEAGDGATLPGDKAPPLGEGGRVRDPGPGGLGWGVGPRERERGCVCVCVCVCRCVCVCVCVTVSVCLCFPNFVCPSRVSVASSVDFLMSDGEEDCSFLSLPTAAFPQRTALTTTDQLETSQHNHNQQLLIQTLQEKVCEFQARLRRQEASRCLQLQSQQQSLQEKTSLIHTLQEELHTALPSGVRAVQRLAEPQEQQQHSNCLIQEGEQLIAALRTQVGELEEKLPDQTQEVERLRSGVGATDLEKHLELLVVENERLKQELKACKTSLLQEAPPPACTATDCPHSQDVEALREEVSLWESQTRLRQRRLAELEQQVLEKASRVETLSRQLEESKLHVGEMQRQLEESKCQQGEVEQQLSVRLRDCEEELARQAARTHQVKVRNRQKRSHFKHNPSLAPMLLNGPSQI</sequence>
<dbReference type="AlphaFoldDB" id="A0A060VU86"/>